<keyword evidence="4" id="KW-0408">Iron</keyword>
<keyword evidence="2" id="KW-0479">Metal-binding</keyword>
<protein>
    <submittedName>
        <fullName evidence="7">Chloroplastic (Thiazole biosynthetic enzyme)</fullName>
    </submittedName>
</protein>
<evidence type="ECO:0000313" key="8">
    <source>
        <dbReference type="Proteomes" id="UP001642464"/>
    </source>
</evidence>
<feature type="region of interest" description="Disordered" evidence="6">
    <location>
        <begin position="472"/>
        <end position="498"/>
    </location>
</feature>
<evidence type="ECO:0000256" key="5">
    <source>
        <dbReference type="ARBA" id="ARBA00023027"/>
    </source>
</evidence>
<sequence length="498" mass="54443">MFAPRVSSSLLRFAQRAAGCRAKSALVSAVPSDPAAYVASKLAQFDAMQFTPIRESTVSREMTQRYMTEMLDYAETDVVIVGAGSAGLSWGCWLGGQLMSSMVVRKPANELLDELEVPYDDKGDYVVVKHAALFMSSVLRKALIAPNVKLFNAVAVEDLLVRQEGDKVGVRGVVTNWSLVTQNHDTQSCMDPQVMEAKVVVTATGHDGPMGASSAKRLESLGALPAGLPGMGALDMNTAEDAVVQMTSEVVPGLIFAGMEVAEARDGYLPEELGPKLQGLERIEQLFVLQRAMAHRIRYEKGKVTVKREPGKCGLNKPVTFASNIWNRGYANCAGHCVVFASAMKALGIPYCVVTLRSKMKGKPKHAIMQVGFPEETDIRRVSRRATELWAQFYGDTVQVNAYHRQVRLYSGLKFVRSRMGSEAAKRKGLGHWLILDPVAKVGCYHHLVKNGYMTQSKKAFGFSSKPQIKSWQRAEDEAHESSSDSGSDTLDVDVQSA</sequence>
<dbReference type="NCBIfam" id="TIGR00292">
    <property type="entry name" value="sulfide-dependent adenosine diphosphate thiazole synthase"/>
    <property type="match status" value="1"/>
</dbReference>
<dbReference type="SUPFAM" id="SSF51905">
    <property type="entry name" value="FAD/NAD(P)-binding domain"/>
    <property type="match status" value="1"/>
</dbReference>
<dbReference type="EMBL" id="CAXAMM010039018">
    <property type="protein sequence ID" value="CAK9083067.1"/>
    <property type="molecule type" value="Genomic_DNA"/>
</dbReference>
<feature type="compositionally biased region" description="Basic and acidic residues" evidence="6">
    <location>
        <begin position="473"/>
        <end position="483"/>
    </location>
</feature>
<proteinExistence type="predicted"/>
<evidence type="ECO:0000256" key="1">
    <source>
        <dbReference type="ARBA" id="ARBA00022679"/>
    </source>
</evidence>
<dbReference type="Proteomes" id="UP001642464">
    <property type="component" value="Unassembled WGS sequence"/>
</dbReference>
<evidence type="ECO:0000256" key="6">
    <source>
        <dbReference type="SAM" id="MobiDB-lite"/>
    </source>
</evidence>
<organism evidence="7 8">
    <name type="scientific">Durusdinium trenchii</name>
    <dbReference type="NCBI Taxonomy" id="1381693"/>
    <lineage>
        <taxon>Eukaryota</taxon>
        <taxon>Sar</taxon>
        <taxon>Alveolata</taxon>
        <taxon>Dinophyceae</taxon>
        <taxon>Suessiales</taxon>
        <taxon>Symbiodiniaceae</taxon>
        <taxon>Durusdinium</taxon>
    </lineage>
</organism>
<comment type="caution">
    <text evidence="7">The sequence shown here is derived from an EMBL/GenBank/DDBJ whole genome shotgun (WGS) entry which is preliminary data.</text>
</comment>
<evidence type="ECO:0000313" key="7">
    <source>
        <dbReference type="EMBL" id="CAK9083067.1"/>
    </source>
</evidence>
<keyword evidence="5" id="KW-0520">NAD</keyword>
<evidence type="ECO:0000256" key="4">
    <source>
        <dbReference type="ARBA" id="ARBA00023004"/>
    </source>
</evidence>
<dbReference type="PANTHER" id="PTHR43422:SF3">
    <property type="entry name" value="THIAMINE THIAZOLE SYNTHASE"/>
    <property type="match status" value="1"/>
</dbReference>
<feature type="compositionally biased region" description="Low complexity" evidence="6">
    <location>
        <begin position="484"/>
        <end position="498"/>
    </location>
</feature>
<gene>
    <name evidence="7" type="ORF">SCF082_LOCUS39449</name>
</gene>
<keyword evidence="1" id="KW-0808">Transferase</keyword>
<accession>A0ABP0Q491</accession>
<keyword evidence="3" id="KW-0784">Thiamine biosynthesis</keyword>
<evidence type="ECO:0000256" key="3">
    <source>
        <dbReference type="ARBA" id="ARBA00022977"/>
    </source>
</evidence>
<name>A0ABP0Q491_9DINO</name>
<dbReference type="InterPro" id="IPR036188">
    <property type="entry name" value="FAD/NAD-bd_sf"/>
</dbReference>
<dbReference type="Gene3D" id="6.10.250.2840">
    <property type="match status" value="1"/>
</dbReference>
<evidence type="ECO:0000256" key="2">
    <source>
        <dbReference type="ARBA" id="ARBA00022723"/>
    </source>
</evidence>
<dbReference type="PANTHER" id="PTHR43422">
    <property type="entry name" value="THIAMINE THIAZOLE SYNTHASE"/>
    <property type="match status" value="1"/>
</dbReference>
<keyword evidence="8" id="KW-1185">Reference proteome</keyword>
<dbReference type="Pfam" id="PF01946">
    <property type="entry name" value="Thi4"/>
    <property type="match status" value="2"/>
</dbReference>
<dbReference type="Gene3D" id="3.50.50.60">
    <property type="entry name" value="FAD/NAD(P)-binding domain"/>
    <property type="match status" value="1"/>
</dbReference>
<dbReference type="InterPro" id="IPR002922">
    <property type="entry name" value="Thi4_fam"/>
</dbReference>
<reference evidence="7 8" key="1">
    <citation type="submission" date="2024-02" db="EMBL/GenBank/DDBJ databases">
        <authorList>
            <person name="Chen Y."/>
            <person name="Shah S."/>
            <person name="Dougan E. K."/>
            <person name="Thang M."/>
            <person name="Chan C."/>
        </authorList>
    </citation>
    <scope>NUCLEOTIDE SEQUENCE [LARGE SCALE GENOMIC DNA]</scope>
</reference>